<feature type="domain" description="ABC transmembrane type-1" evidence="8">
    <location>
        <begin position="49"/>
        <end position="238"/>
    </location>
</feature>
<name>A0A7V0QQ93_UNCAE</name>
<comment type="subcellular location">
    <subcellularLocation>
        <location evidence="1 7">Cell membrane</location>
        <topology evidence="1 7">Multi-pass membrane protein</topology>
    </subcellularLocation>
</comment>
<accession>A0A7V0QQ93</accession>
<dbReference type="Proteomes" id="UP000885660">
    <property type="component" value="Unassembled WGS sequence"/>
</dbReference>
<dbReference type="PANTHER" id="PTHR43744:SF12">
    <property type="entry name" value="ABC TRANSPORTER PERMEASE PROTEIN MG189-RELATED"/>
    <property type="match status" value="1"/>
</dbReference>
<dbReference type="EMBL" id="DRBC01000131">
    <property type="protein sequence ID" value="HDN84571.1"/>
    <property type="molecule type" value="Genomic_DNA"/>
</dbReference>
<evidence type="ECO:0000256" key="5">
    <source>
        <dbReference type="ARBA" id="ARBA00022989"/>
    </source>
</evidence>
<reference evidence="9" key="1">
    <citation type="journal article" date="2020" name="mSystems">
        <title>Genome- and Community-Level Interaction Insights into Carbon Utilization and Element Cycling Functions of Hydrothermarchaeota in Hydrothermal Sediment.</title>
        <authorList>
            <person name="Zhou Z."/>
            <person name="Liu Y."/>
            <person name="Xu W."/>
            <person name="Pan J."/>
            <person name="Luo Z.H."/>
            <person name="Li M."/>
        </authorList>
    </citation>
    <scope>NUCLEOTIDE SEQUENCE [LARGE SCALE GENOMIC DNA]</scope>
    <source>
        <strain evidence="9">HyVt-219</strain>
    </source>
</reference>
<evidence type="ECO:0000256" key="7">
    <source>
        <dbReference type="RuleBase" id="RU363032"/>
    </source>
</evidence>
<evidence type="ECO:0000259" key="8">
    <source>
        <dbReference type="PROSITE" id="PS50928"/>
    </source>
</evidence>
<keyword evidence="6 7" id="KW-0472">Membrane</keyword>
<dbReference type="Gene3D" id="1.10.3720.10">
    <property type="entry name" value="MetI-like"/>
    <property type="match status" value="1"/>
</dbReference>
<dbReference type="Pfam" id="PF00528">
    <property type="entry name" value="BPD_transp_1"/>
    <property type="match status" value="1"/>
</dbReference>
<organism evidence="9">
    <name type="scientific">Aerophobetes bacterium</name>
    <dbReference type="NCBI Taxonomy" id="2030807"/>
    <lineage>
        <taxon>Bacteria</taxon>
        <taxon>Candidatus Aerophobota</taxon>
    </lineage>
</organism>
<evidence type="ECO:0000313" key="9">
    <source>
        <dbReference type="EMBL" id="HDN84571.1"/>
    </source>
</evidence>
<dbReference type="PANTHER" id="PTHR43744">
    <property type="entry name" value="ABC TRANSPORTER PERMEASE PROTEIN MG189-RELATED-RELATED"/>
    <property type="match status" value="1"/>
</dbReference>
<keyword evidence="2 7" id="KW-0813">Transport</keyword>
<dbReference type="InterPro" id="IPR035906">
    <property type="entry name" value="MetI-like_sf"/>
</dbReference>
<dbReference type="GO" id="GO:0005886">
    <property type="term" value="C:plasma membrane"/>
    <property type="evidence" value="ECO:0007669"/>
    <property type="project" value="UniProtKB-SubCell"/>
</dbReference>
<evidence type="ECO:0000256" key="6">
    <source>
        <dbReference type="ARBA" id="ARBA00023136"/>
    </source>
</evidence>
<sequence>MLLPFFWMISTSLKEPGAVFVFPPQWIPRPVCWRNYVEAWRALPFGRFYLNSIFVAVCQTFGVLLTSSLAAYAFARLNFPGRDKIFFLYLATLMIPGAVTMIPTFILMKLIHWVDTYKALIIPGIFSAYGTFLLRQFFISIPTDLEDAARIDGCNKIGIYRHVIIPLAKPAMATLGTFTFIGSWNNFMWPLIMINTMEKKTLPIGLASFQGLYSTEWTLLMAASVIVMMPTLIVFLFNQRFFIEGIKLTGIKG</sequence>
<keyword evidence="5 7" id="KW-1133">Transmembrane helix</keyword>
<gene>
    <name evidence="9" type="ORF">ENG47_02280</name>
</gene>
<feature type="transmembrane region" description="Helical" evidence="7">
    <location>
        <begin position="120"/>
        <end position="138"/>
    </location>
</feature>
<dbReference type="CDD" id="cd06261">
    <property type="entry name" value="TM_PBP2"/>
    <property type="match status" value="1"/>
</dbReference>
<feature type="transmembrane region" description="Helical" evidence="7">
    <location>
        <begin position="48"/>
        <end position="74"/>
    </location>
</feature>
<dbReference type="AlphaFoldDB" id="A0A7V0QQ93"/>
<protein>
    <submittedName>
        <fullName evidence="9">Carbohydrate ABC transporter permease</fullName>
    </submittedName>
</protein>
<dbReference type="InterPro" id="IPR000515">
    <property type="entry name" value="MetI-like"/>
</dbReference>
<keyword evidence="4 7" id="KW-0812">Transmembrane</keyword>
<evidence type="ECO:0000256" key="2">
    <source>
        <dbReference type="ARBA" id="ARBA00022448"/>
    </source>
</evidence>
<dbReference type="SUPFAM" id="SSF161098">
    <property type="entry name" value="MetI-like"/>
    <property type="match status" value="1"/>
</dbReference>
<comment type="caution">
    <text evidence="9">The sequence shown here is derived from an EMBL/GenBank/DDBJ whole genome shotgun (WGS) entry which is preliminary data.</text>
</comment>
<comment type="similarity">
    <text evidence="7">Belongs to the binding-protein-dependent transport system permease family.</text>
</comment>
<feature type="transmembrane region" description="Helical" evidence="7">
    <location>
        <begin position="217"/>
        <end position="237"/>
    </location>
</feature>
<feature type="transmembrane region" description="Helical" evidence="7">
    <location>
        <begin position="159"/>
        <end position="181"/>
    </location>
</feature>
<proteinExistence type="inferred from homology"/>
<dbReference type="GO" id="GO:0055085">
    <property type="term" value="P:transmembrane transport"/>
    <property type="evidence" value="ECO:0007669"/>
    <property type="project" value="InterPro"/>
</dbReference>
<evidence type="ECO:0000256" key="1">
    <source>
        <dbReference type="ARBA" id="ARBA00004651"/>
    </source>
</evidence>
<feature type="transmembrane region" description="Helical" evidence="7">
    <location>
        <begin position="86"/>
        <end position="108"/>
    </location>
</feature>
<evidence type="ECO:0000256" key="3">
    <source>
        <dbReference type="ARBA" id="ARBA00022475"/>
    </source>
</evidence>
<evidence type="ECO:0000256" key="4">
    <source>
        <dbReference type="ARBA" id="ARBA00022692"/>
    </source>
</evidence>
<keyword evidence="3" id="KW-1003">Cell membrane</keyword>
<dbReference type="PROSITE" id="PS50928">
    <property type="entry name" value="ABC_TM1"/>
    <property type="match status" value="1"/>
</dbReference>